<reference evidence="1" key="1">
    <citation type="submission" date="2009-08" db="EMBL/GenBank/DDBJ databases">
        <authorList>
            <person name="Cheung F."/>
            <person name="Xiao Y."/>
            <person name="Chan A."/>
            <person name="Moskal W."/>
            <person name="Town C.D."/>
        </authorList>
    </citation>
    <scope>NUCLEOTIDE SEQUENCE</scope>
</reference>
<sequence>MVIPKMMWGEIASYNHSVKQLWDKPHQQKAIFPLHSQSSTSSYQTHSTPMIIDLTYNAPNPGGNMTPKILKSSLGEFRGIK</sequence>
<evidence type="ECO:0000313" key="1">
    <source>
        <dbReference type="EMBL" id="ACU17255.1"/>
    </source>
</evidence>
<dbReference type="EMBL" id="BT092918">
    <property type="protein sequence ID" value="ACU17255.1"/>
    <property type="molecule type" value="mRNA"/>
</dbReference>
<proteinExistence type="evidence at transcript level"/>
<name>C6T653_SOYBN</name>
<accession>C6T653</accession>
<organism evidence="1">
    <name type="scientific">Glycine max</name>
    <name type="common">Soybean</name>
    <name type="synonym">Glycine hispida</name>
    <dbReference type="NCBI Taxonomy" id="3847"/>
    <lineage>
        <taxon>Eukaryota</taxon>
        <taxon>Viridiplantae</taxon>
        <taxon>Streptophyta</taxon>
        <taxon>Embryophyta</taxon>
        <taxon>Tracheophyta</taxon>
        <taxon>Spermatophyta</taxon>
        <taxon>Magnoliopsida</taxon>
        <taxon>eudicotyledons</taxon>
        <taxon>Gunneridae</taxon>
        <taxon>Pentapetalae</taxon>
        <taxon>rosids</taxon>
        <taxon>fabids</taxon>
        <taxon>Fabales</taxon>
        <taxon>Fabaceae</taxon>
        <taxon>Papilionoideae</taxon>
        <taxon>50 kb inversion clade</taxon>
        <taxon>NPAAA clade</taxon>
        <taxon>indigoferoid/millettioid clade</taxon>
        <taxon>Phaseoleae</taxon>
        <taxon>Glycine</taxon>
        <taxon>Glycine subgen. Soja</taxon>
    </lineage>
</organism>
<protein>
    <submittedName>
        <fullName evidence="1">Uncharacterized protein</fullName>
    </submittedName>
</protein>
<dbReference type="AlphaFoldDB" id="C6T653"/>